<comment type="subunit">
    <text evidence="1">Component of the ribosome quality control complex (RQC).</text>
</comment>
<organism evidence="7 8">
    <name type="scientific">Taxus chinensis</name>
    <name type="common">Chinese yew</name>
    <name type="synonym">Taxus wallichiana var. chinensis</name>
    <dbReference type="NCBI Taxonomy" id="29808"/>
    <lineage>
        <taxon>Eukaryota</taxon>
        <taxon>Viridiplantae</taxon>
        <taxon>Streptophyta</taxon>
        <taxon>Embryophyta</taxon>
        <taxon>Tracheophyta</taxon>
        <taxon>Spermatophyta</taxon>
        <taxon>Pinopsida</taxon>
        <taxon>Pinidae</taxon>
        <taxon>Conifers II</taxon>
        <taxon>Cupressales</taxon>
        <taxon>Taxaceae</taxon>
        <taxon>Taxus</taxon>
    </lineage>
</organism>
<evidence type="ECO:0000313" key="8">
    <source>
        <dbReference type="Proteomes" id="UP000824469"/>
    </source>
</evidence>
<feature type="chain" id="PRO_5041228490" description="E3 ubiquitin-protein ligase listerin" evidence="3">
    <location>
        <begin position="21"/>
        <end position="1876"/>
    </location>
</feature>
<dbReference type="InterPro" id="IPR054476">
    <property type="entry name" value="Ltn1_N"/>
</dbReference>
<dbReference type="GO" id="GO:0061630">
    <property type="term" value="F:ubiquitin protein ligase activity"/>
    <property type="evidence" value="ECO:0007669"/>
    <property type="project" value="UniProtKB-UniRule"/>
</dbReference>
<accession>A0AA38L5L2</accession>
<keyword evidence="1" id="KW-0808">Transferase</keyword>
<dbReference type="GO" id="GO:1990116">
    <property type="term" value="P:ribosome-associated ubiquitin-dependent protein catabolic process"/>
    <property type="evidence" value="ECO:0007669"/>
    <property type="project" value="UniProtKB-UniRule"/>
</dbReference>
<feature type="region of interest" description="Disordered" evidence="2">
    <location>
        <begin position="1741"/>
        <end position="1876"/>
    </location>
</feature>
<evidence type="ECO:0000259" key="5">
    <source>
        <dbReference type="Pfam" id="PF22999"/>
    </source>
</evidence>
<dbReference type="SUPFAM" id="SSF48371">
    <property type="entry name" value="ARM repeat"/>
    <property type="match status" value="1"/>
</dbReference>
<dbReference type="InterPro" id="IPR016024">
    <property type="entry name" value="ARM-type_fold"/>
</dbReference>
<dbReference type="GO" id="GO:0005829">
    <property type="term" value="C:cytosol"/>
    <property type="evidence" value="ECO:0007669"/>
    <property type="project" value="UniProtKB-UniRule"/>
</dbReference>
<keyword evidence="1" id="KW-0833">Ubl conjugation pathway</keyword>
<evidence type="ECO:0000256" key="1">
    <source>
        <dbReference type="RuleBase" id="RU367090"/>
    </source>
</evidence>
<keyword evidence="1" id="KW-0863">Zinc-finger</keyword>
<dbReference type="EMBL" id="JAHRHJ020000007">
    <property type="protein sequence ID" value="KAH9309397.1"/>
    <property type="molecule type" value="Genomic_DNA"/>
</dbReference>
<feature type="signal peptide" evidence="3">
    <location>
        <begin position="1"/>
        <end position="20"/>
    </location>
</feature>
<comment type="catalytic activity">
    <reaction evidence="1">
        <text>S-ubiquitinyl-[E2 ubiquitin-conjugating enzyme]-L-cysteine + [acceptor protein]-L-lysine = [E2 ubiquitin-conjugating enzyme]-L-cysteine + N(6)-ubiquitinyl-[acceptor protein]-L-lysine.</text>
        <dbReference type="EC" id="2.3.2.27"/>
    </reaction>
</comment>
<dbReference type="Proteomes" id="UP000824469">
    <property type="component" value="Unassembled WGS sequence"/>
</dbReference>
<evidence type="ECO:0000313" key="7">
    <source>
        <dbReference type="EMBL" id="KAH9309397.1"/>
    </source>
</evidence>
<proteinExistence type="inferred from homology"/>
<dbReference type="OMA" id="EAIHTWK"/>
<feature type="domain" description="E3 ubiquitin-protein ligase listerin N-terminal" evidence="4">
    <location>
        <begin position="40"/>
        <end position="165"/>
    </location>
</feature>
<feature type="compositionally biased region" description="Basic and acidic residues" evidence="2">
    <location>
        <begin position="1759"/>
        <end position="1821"/>
    </location>
</feature>
<dbReference type="InterPro" id="IPR039795">
    <property type="entry name" value="LTN1/Rkr1"/>
</dbReference>
<keyword evidence="1" id="KW-0862">Zinc</keyword>
<dbReference type="GO" id="GO:0008270">
    <property type="term" value="F:zinc ion binding"/>
    <property type="evidence" value="ECO:0007669"/>
    <property type="project" value="UniProtKB-KW"/>
</dbReference>
<gene>
    <name evidence="7" type="ORF">KI387_037308</name>
</gene>
<dbReference type="InterPro" id="IPR054478">
    <property type="entry name" value="LTN1_UBC"/>
</dbReference>
<name>A0AA38L5L2_TAXCH</name>
<reference evidence="7 8" key="1">
    <citation type="journal article" date="2021" name="Nat. Plants">
        <title>The Taxus genome provides insights into paclitaxel biosynthesis.</title>
        <authorList>
            <person name="Xiong X."/>
            <person name="Gou J."/>
            <person name="Liao Q."/>
            <person name="Li Y."/>
            <person name="Zhou Q."/>
            <person name="Bi G."/>
            <person name="Li C."/>
            <person name="Du R."/>
            <person name="Wang X."/>
            <person name="Sun T."/>
            <person name="Guo L."/>
            <person name="Liang H."/>
            <person name="Lu P."/>
            <person name="Wu Y."/>
            <person name="Zhang Z."/>
            <person name="Ro D.K."/>
            <person name="Shang Y."/>
            <person name="Huang S."/>
            <person name="Yan J."/>
        </authorList>
    </citation>
    <scope>NUCLEOTIDE SEQUENCE [LARGE SCALE GENOMIC DNA]</scope>
    <source>
        <strain evidence="7">Ta-2019</strain>
    </source>
</reference>
<dbReference type="InterPro" id="IPR054477">
    <property type="entry name" value="LTN1_E3_ligase_6th"/>
</dbReference>
<comment type="function">
    <text evidence="1">E3 ubiquitin-protein ligase. Component of the ribosome quality control complex (RQC), a ribosome-associated complex that mediates ubiquitination and extraction of incompletely synthesized nascent chains for proteasomal degradation.</text>
</comment>
<feature type="compositionally biased region" description="Basic and acidic residues" evidence="2">
    <location>
        <begin position="1856"/>
        <end position="1876"/>
    </location>
</feature>
<keyword evidence="3" id="KW-0732">Signal</keyword>
<evidence type="ECO:0000256" key="2">
    <source>
        <dbReference type="SAM" id="MobiDB-lite"/>
    </source>
</evidence>
<evidence type="ECO:0000259" key="4">
    <source>
        <dbReference type="Pfam" id="PF22958"/>
    </source>
</evidence>
<comment type="caution">
    <text evidence="7">The sequence shown here is derived from an EMBL/GenBank/DDBJ whole genome shotgun (WGS) entry which is preliminary data.</text>
</comment>
<comment type="similarity">
    <text evidence="1">Belongs to the LTN1 family.</text>
</comment>
<keyword evidence="8" id="KW-1185">Reference proteome</keyword>
<dbReference type="GO" id="GO:1990112">
    <property type="term" value="C:RQC complex"/>
    <property type="evidence" value="ECO:0007669"/>
    <property type="project" value="UniProtKB-UniRule"/>
</dbReference>
<sequence>MLALASFLNVLLGPLQRSTSENCSPPIGVDLKNGAKVRSAAIAAADKICHTHNFFQEFLKSRNSRVRSAVYQVFASFLKYIPQVFSEGNMKILAGIVLGSFQEKDPICHSSMWDMLLLFMRRFPEAWKISPVHKVILPRFWCFLRHGCYGSQQASYPCLLPMIASIPPTIIQAEQFFIEFFENLWAGRSLSSNSPADRDALFAAIKECLVWLLNNAIRYVEEGSSCIEQFCTRIVERIIFRLLWCDYITSGNSTTENEADQNVSLVTKKIHNSKENVQFKSNLKHPEDFMPELGNCIIEVLSHISTKDPSLLQAFCSLFQIECSKMIEQAQNCAFPEGDRHMDHLSDFFVLLGTHSMNEGEKWPLIHLARPFVAKSFPVIKSMALPATVSLLSVIISVFGPGVIPVESFVDEGGESNLQMSSLYDKESKPEFLLHFFETNIATWCLHDIGHSTSSRLDLLLSFLEDAYFQSQWDWVVGCAAGMENGSVEMDGRYLTNDRVTVLAILMEKVRCKFIYGNVFEKSNRKSGFEAKNWHSRRLDAIAVVVAHNKTLKNPSCVLFLRNILGGTEQEDVVPLISKEALNLVMEELLWQLVAVLIKSPNVWSKYAASLILPNGIEGQLQTDIAASDETLQVASFATQVLGGSFFSLKNLDGDFQVVPHILAASIFLDWERRMSKQSSLNSNSVNLWELDEDARNVDEVDVGSYSEGESIDEFAIEQADEGNAFVKSMRDLWSRVASFSKSFSLLSCERLRWVLTETVRCAITKENTCEIKRIVALCSEWTIEIINYTCKDQIEEQQLLDHLLLSEEAWPIWAETPVVGESKLVTLKPGFVFNDTDKVLHTRLVMFVERIGSILGKDKLFTGSPERTSQITEEQSNQICKKKSSCRIWLAIEVLCTWRWPGGSAIQFLLSFLRECAKREPGHAEWMMVNAIIDILCLGALKNNTSINFYPLNVWVISDDEVDKIEEPFLRSLVMLLIVLFKDGTVWNKGDALRILNDYILKDDFLNNSVKIYVRLLPHILNVLAPVVWKRRVNLEDCNKDLSMAEENASSMQKAACQWLERAKSGPPLILSQKGQSDVEEWVTVTVSCFPLSPVGGVSALTMASSADIDNKKREMLLNLFQKQASQEAISGYRALAAELRASLETSSNAVTYWEPATELSLARLMAVAIGYCWQGFGEDEWVFVLAQLRKWLDVAVSSMEDLAEGINDVVKKTDLCTSSEVDATLNNVESVVVSSNIRSVEITEMAVFIFSLLCGLHNLAGAGLSSSLNSLKRANWERAEARAFENILRLFFATGIAESIASSSCAGKKAGAIVARSRQCNAHFWECVANVVVDAPSRAKEAAVHATELWGLRKGAISALYEILFSVDPIPALQWAAYCFLSSDSIQPLAVTKGVLSTRLGERHMENEEAGQTSDMHSSSEESSVIRTDLSHILQTSSTELLESHFTAHIRVQYLLAWSLFLTRLQAVPSLSAARECMVQYAQDSGSYSTLLDCLFQHIPIKQSSPFGLKKYNATAIEATGPASAAKCSAATSSLCFAVEALWPIGTDKMAALAGAVYGLMLRVLPAYVRDWVMNLRDHSAAGFIEAFTTAWCSPQLLDDEFSKIQAAGITDESLSIKANRSAREVTAIYTKEEAVMDVVIRLPSCYPLRPVDMECTRKIGVSETSLRKWMLSMTSFVRNQNPSGEEGRKRRTRRRCQSQCADDGLENDRNHQESFSIASASSCEENLKIIERRRRSIAEESANSRNWPRSATKGKPTKDMKTEKDAQSTGARKEMTQKEEKTTYKEQKPYEKWGKPIPRRNEGSRKWANRTKETRAACEKSPGSAAEKGRERTFRTKRTTAHEGGLCPTTRTSKPDRERGSSTVRANHELNLK</sequence>
<feature type="domain" description="E3 ubiquitin-protein ligase listerin HEAT repeat region" evidence="5">
    <location>
        <begin position="1359"/>
        <end position="1608"/>
    </location>
</feature>
<dbReference type="EC" id="2.3.2.27" evidence="1"/>
<comment type="pathway">
    <text evidence="1">Protein modification; protein ubiquitination.</text>
</comment>
<dbReference type="GO" id="GO:0072344">
    <property type="term" value="P:rescue of stalled ribosome"/>
    <property type="evidence" value="ECO:0007669"/>
    <property type="project" value="UniProtKB-UniRule"/>
</dbReference>
<dbReference type="Pfam" id="PF23009">
    <property type="entry name" value="UBC_like"/>
    <property type="match status" value="1"/>
</dbReference>
<dbReference type="PANTHER" id="PTHR12389:SF0">
    <property type="entry name" value="E3 UBIQUITIN-PROTEIN LIGASE LISTERIN"/>
    <property type="match status" value="1"/>
</dbReference>
<dbReference type="Pfam" id="PF22958">
    <property type="entry name" value="Ltn1_1st"/>
    <property type="match status" value="1"/>
</dbReference>
<feature type="domain" description="E3 ubiquitin-protein ligase listerin ubiquitin conjugating" evidence="6">
    <location>
        <begin position="1617"/>
        <end position="1685"/>
    </location>
</feature>
<keyword evidence="1" id="KW-0479">Metal-binding</keyword>
<dbReference type="GO" id="GO:0043023">
    <property type="term" value="F:ribosomal large subunit binding"/>
    <property type="evidence" value="ECO:0007669"/>
    <property type="project" value="TreeGrafter"/>
</dbReference>
<evidence type="ECO:0000256" key="3">
    <source>
        <dbReference type="SAM" id="SignalP"/>
    </source>
</evidence>
<protein>
    <recommendedName>
        <fullName evidence="1">E3 ubiquitin-protein ligase listerin</fullName>
        <ecNumber evidence="1">2.3.2.27</ecNumber>
    </recommendedName>
    <alternativeName>
        <fullName evidence="1">RING-type E3 ubiquitin transferase listerin</fullName>
    </alternativeName>
</protein>
<dbReference type="Pfam" id="PF22999">
    <property type="entry name" value="LTN1_E3_ligase_6th"/>
    <property type="match status" value="1"/>
</dbReference>
<feature type="region of interest" description="Disordered" evidence="2">
    <location>
        <begin position="1680"/>
        <end position="1720"/>
    </location>
</feature>
<evidence type="ECO:0000259" key="6">
    <source>
        <dbReference type="Pfam" id="PF23009"/>
    </source>
</evidence>
<dbReference type="PANTHER" id="PTHR12389">
    <property type="entry name" value="ZINC FINGER PROTEIN 294"/>
    <property type="match status" value="1"/>
</dbReference>